<proteinExistence type="predicted"/>
<gene>
    <name evidence="2" type="ORF">PV328_001743</name>
</gene>
<dbReference type="EMBL" id="JAQQBS010000001">
    <property type="protein sequence ID" value="KAK0177721.1"/>
    <property type="molecule type" value="Genomic_DNA"/>
</dbReference>
<keyword evidence="3" id="KW-1185">Reference proteome</keyword>
<sequence length="791" mass="92116">MVSFAYFTHIEGQRNKCEDTFNKISSAQIILLFAPKNIDSIRGKLVIYYFNPEFKPNDTITVHVNQTDLKQKVFSTYHFYPTSSSGIIYSGINARWVSYSNELKYKEQCLGYSTSWVRDGVSINITCLSTHPNWMYQYKNVLRNRALSSVIIPGTHNSGSYSKTIPQSMVDKFAATQDRDISEQLISGTRYFDLRPGNKNGYWIVHGGFFMNEMGKIIDDVKAFINNTNELVILSFKEFPIGFSKSSDHRNFIQYLENQFKGYLLPRASKLWEITFREIWKSTTRLIISYDNNLYNKSPLMWPPIRQMWGDVHPKQDLNGLKNYLKLAENTRILPRASMAEYTLDTYTVVNHAISDAFGMTHTSLLQLAAAVGPNVTQWYNELFYQNASIIAVDYLDTTGIVEVAIEWNKRRFSPCFYHYHDIIRRRFKPDDRIALTYKMIARDQNMTRFYYPTSMKGTILTNIAPTELSYTGESIYKQQCLGYYAHWLRNDTKMTTTCLSTRPDWMFEQMNIIRNHKLISLFIPGTHNSGSYLKAEVQSVIEQFTVTQERNITEQLIAGARYFDFRPAIKKVEQTEYWIAHGSYFMNKMDDVLNDIKTFMLNTQEIVIISFKEFPIGFEKKADHLNFIQYLEKKFVGHIYERTRKLWEVTLRDIWKSGTRLLISYDNNNYQKSSKIWPRIPHMWGDIRPSSGLEALRSYLTMADANPTHPRVSMPQFTLNAMTIASHAIADVLGMEHTSLRVLGAIVGHNVTQWYNEIFYRNTSFVAVDYMDATGIVEIAIEWNERRFST</sequence>
<dbReference type="InterPro" id="IPR051057">
    <property type="entry name" value="PI-PLC_domain"/>
</dbReference>
<dbReference type="AlphaFoldDB" id="A0AA39FY71"/>
<dbReference type="SMART" id="SM00148">
    <property type="entry name" value="PLCXc"/>
    <property type="match status" value="1"/>
</dbReference>
<evidence type="ECO:0000259" key="1">
    <source>
        <dbReference type="SMART" id="SM00148"/>
    </source>
</evidence>
<dbReference type="PROSITE" id="PS50007">
    <property type="entry name" value="PIPLC_X_DOMAIN"/>
    <property type="match status" value="2"/>
</dbReference>
<protein>
    <recommendedName>
        <fullName evidence="1">Phosphatidylinositol-specific phospholipase C X domain-containing protein</fullName>
    </recommendedName>
</protein>
<dbReference type="Proteomes" id="UP001168990">
    <property type="component" value="Unassembled WGS sequence"/>
</dbReference>
<evidence type="ECO:0000313" key="3">
    <source>
        <dbReference type="Proteomes" id="UP001168990"/>
    </source>
</evidence>
<name>A0AA39FY71_9HYME</name>
<feature type="domain" description="Phosphatidylinositol-specific phospholipase C X" evidence="1">
    <location>
        <begin position="144"/>
        <end position="291"/>
    </location>
</feature>
<comment type="caution">
    <text evidence="2">The sequence shown here is derived from an EMBL/GenBank/DDBJ whole genome shotgun (WGS) entry which is preliminary data.</text>
</comment>
<dbReference type="GO" id="GO:0006629">
    <property type="term" value="P:lipid metabolic process"/>
    <property type="evidence" value="ECO:0007669"/>
    <property type="project" value="InterPro"/>
</dbReference>
<dbReference type="CDD" id="cd08587">
    <property type="entry name" value="PI-PLCXDc_like"/>
    <property type="match status" value="1"/>
</dbReference>
<accession>A0AA39FY71</accession>
<dbReference type="InterPro" id="IPR000909">
    <property type="entry name" value="PLipase_C_PInositol-sp_X_dom"/>
</dbReference>
<reference evidence="2" key="2">
    <citation type="submission" date="2023-03" db="EMBL/GenBank/DDBJ databases">
        <authorList>
            <person name="Inwood S.N."/>
            <person name="Skelly J.G."/>
            <person name="Guhlin J."/>
            <person name="Harrop T.W.R."/>
            <person name="Goldson S.G."/>
            <person name="Dearden P.K."/>
        </authorList>
    </citation>
    <scope>NUCLEOTIDE SEQUENCE</scope>
    <source>
        <strain evidence="2">Irish</strain>
        <tissue evidence="2">Whole body</tissue>
    </source>
</reference>
<dbReference type="InterPro" id="IPR017946">
    <property type="entry name" value="PLC-like_Pdiesterase_TIM-brl"/>
</dbReference>
<dbReference type="PANTHER" id="PTHR13593">
    <property type="match status" value="1"/>
</dbReference>
<dbReference type="GO" id="GO:0008081">
    <property type="term" value="F:phosphoric diester hydrolase activity"/>
    <property type="evidence" value="ECO:0007669"/>
    <property type="project" value="InterPro"/>
</dbReference>
<dbReference type="Gene3D" id="3.20.20.190">
    <property type="entry name" value="Phosphatidylinositol (PI) phosphodiesterase"/>
    <property type="match status" value="2"/>
</dbReference>
<reference evidence="2" key="1">
    <citation type="journal article" date="2023" name="bioRxiv">
        <title>Scaffold-level genome assemblies of two parasitoid biocontrol wasps reveal the parthenogenesis mechanism and an associated novel virus.</title>
        <authorList>
            <person name="Inwood S."/>
            <person name="Skelly J."/>
            <person name="Guhlin J."/>
            <person name="Harrop T."/>
            <person name="Goldson S."/>
            <person name="Dearden P."/>
        </authorList>
    </citation>
    <scope>NUCLEOTIDE SEQUENCE</scope>
    <source>
        <strain evidence="2">Irish</strain>
        <tissue evidence="2">Whole body</tissue>
    </source>
</reference>
<evidence type="ECO:0000313" key="2">
    <source>
        <dbReference type="EMBL" id="KAK0177721.1"/>
    </source>
</evidence>
<organism evidence="2 3">
    <name type="scientific">Microctonus aethiopoides</name>
    <dbReference type="NCBI Taxonomy" id="144406"/>
    <lineage>
        <taxon>Eukaryota</taxon>
        <taxon>Metazoa</taxon>
        <taxon>Ecdysozoa</taxon>
        <taxon>Arthropoda</taxon>
        <taxon>Hexapoda</taxon>
        <taxon>Insecta</taxon>
        <taxon>Pterygota</taxon>
        <taxon>Neoptera</taxon>
        <taxon>Endopterygota</taxon>
        <taxon>Hymenoptera</taxon>
        <taxon>Apocrita</taxon>
        <taxon>Ichneumonoidea</taxon>
        <taxon>Braconidae</taxon>
        <taxon>Euphorinae</taxon>
        <taxon>Microctonus</taxon>
    </lineage>
</organism>
<dbReference type="PANTHER" id="PTHR13593:SF149">
    <property type="entry name" value="PHOSPHATIDYLINOSITOL-SPECIFIC PHOSPHOLIPASE C X DOMAIN CONTAINING, ISOFORM A"/>
    <property type="match status" value="1"/>
</dbReference>
<dbReference type="SUPFAM" id="SSF51695">
    <property type="entry name" value="PLC-like phosphodiesterases"/>
    <property type="match status" value="2"/>
</dbReference>
<feature type="non-terminal residue" evidence="2">
    <location>
        <position position="1"/>
    </location>
</feature>